<accession>A0ABQ1F2F9</accession>
<dbReference type="SMART" id="SM00345">
    <property type="entry name" value="HTH_GNTR"/>
    <property type="match status" value="1"/>
</dbReference>
<dbReference type="InterPro" id="IPR036390">
    <property type="entry name" value="WH_DNA-bd_sf"/>
</dbReference>
<organism evidence="5 6">
    <name type="scientific">Blastomonas marina</name>
    <dbReference type="NCBI Taxonomy" id="1867408"/>
    <lineage>
        <taxon>Bacteria</taxon>
        <taxon>Pseudomonadati</taxon>
        <taxon>Pseudomonadota</taxon>
        <taxon>Alphaproteobacteria</taxon>
        <taxon>Sphingomonadales</taxon>
        <taxon>Sphingomonadaceae</taxon>
        <taxon>Blastomonas</taxon>
    </lineage>
</organism>
<dbReference type="Gene3D" id="6.10.250.1220">
    <property type="match status" value="1"/>
</dbReference>
<keyword evidence="3" id="KW-0804">Transcription</keyword>
<reference evidence="6" key="1">
    <citation type="journal article" date="2019" name="Int. J. Syst. Evol. Microbiol.">
        <title>The Global Catalogue of Microorganisms (GCM) 10K type strain sequencing project: providing services to taxonomists for standard genome sequencing and annotation.</title>
        <authorList>
            <consortium name="The Broad Institute Genomics Platform"/>
            <consortium name="The Broad Institute Genome Sequencing Center for Infectious Disease"/>
            <person name="Wu L."/>
            <person name="Ma J."/>
        </authorList>
    </citation>
    <scope>NUCLEOTIDE SEQUENCE [LARGE SCALE GENOMIC DNA]</scope>
    <source>
        <strain evidence="6">CGMCC 1.15297</strain>
    </source>
</reference>
<dbReference type="RefSeq" id="WP_188640856.1">
    <property type="nucleotide sequence ID" value="NZ_BMID01000001.1"/>
</dbReference>
<proteinExistence type="predicted"/>
<dbReference type="PANTHER" id="PTHR38445">
    <property type="entry name" value="HTH-TYPE TRANSCRIPTIONAL REPRESSOR YTRA"/>
    <property type="match status" value="1"/>
</dbReference>
<dbReference type="SUPFAM" id="SSF46785">
    <property type="entry name" value="Winged helix' DNA-binding domain"/>
    <property type="match status" value="1"/>
</dbReference>
<dbReference type="Proteomes" id="UP000603317">
    <property type="component" value="Unassembled WGS sequence"/>
</dbReference>
<evidence type="ECO:0000256" key="2">
    <source>
        <dbReference type="ARBA" id="ARBA00023125"/>
    </source>
</evidence>
<dbReference type="CDD" id="cd07377">
    <property type="entry name" value="WHTH_GntR"/>
    <property type="match status" value="1"/>
</dbReference>
<comment type="caution">
    <text evidence="5">The sequence shown here is derived from an EMBL/GenBank/DDBJ whole genome shotgun (WGS) entry which is preliminary data.</text>
</comment>
<keyword evidence="2" id="KW-0238">DNA-binding</keyword>
<evidence type="ECO:0000313" key="5">
    <source>
        <dbReference type="EMBL" id="GFZ97040.1"/>
    </source>
</evidence>
<dbReference type="Gene3D" id="1.10.10.10">
    <property type="entry name" value="Winged helix-like DNA-binding domain superfamily/Winged helix DNA-binding domain"/>
    <property type="match status" value="1"/>
</dbReference>
<evidence type="ECO:0000256" key="1">
    <source>
        <dbReference type="ARBA" id="ARBA00023015"/>
    </source>
</evidence>
<dbReference type="InterPro" id="IPR000524">
    <property type="entry name" value="Tscrpt_reg_HTH_GntR"/>
</dbReference>
<protein>
    <submittedName>
        <fullName evidence="5">GntR family transcriptional regulator</fullName>
    </submittedName>
</protein>
<evidence type="ECO:0000313" key="6">
    <source>
        <dbReference type="Proteomes" id="UP000603317"/>
    </source>
</evidence>
<feature type="domain" description="HTH gntR-type" evidence="4">
    <location>
        <begin position="7"/>
        <end position="75"/>
    </location>
</feature>
<sequence length="114" mass="12712">MSDSDTRPIYLQLRDKIAAAIIDGRYGEGEMLPSVRAFAAQEGANPLTVAKAYQQFQQDGQVEVRRGIGMFVATGARSALLRQERKRFIGEEWPAIRARIDRLGIAMDDLLETS</sequence>
<gene>
    <name evidence="5" type="ORF">GCM10010923_01160</name>
</gene>
<evidence type="ECO:0000259" key="4">
    <source>
        <dbReference type="PROSITE" id="PS50949"/>
    </source>
</evidence>
<dbReference type="InterPro" id="IPR036388">
    <property type="entry name" value="WH-like_DNA-bd_sf"/>
</dbReference>
<dbReference type="EMBL" id="BMID01000001">
    <property type="protein sequence ID" value="GFZ97040.1"/>
    <property type="molecule type" value="Genomic_DNA"/>
</dbReference>
<dbReference type="PROSITE" id="PS50949">
    <property type="entry name" value="HTH_GNTR"/>
    <property type="match status" value="1"/>
</dbReference>
<dbReference type="Pfam" id="PF00392">
    <property type="entry name" value="GntR"/>
    <property type="match status" value="1"/>
</dbReference>
<evidence type="ECO:0000256" key="3">
    <source>
        <dbReference type="ARBA" id="ARBA00023163"/>
    </source>
</evidence>
<dbReference type="PANTHER" id="PTHR38445:SF10">
    <property type="entry name" value="GNTR-FAMILY TRANSCRIPTIONAL REGULATOR"/>
    <property type="match status" value="1"/>
</dbReference>
<name>A0ABQ1F2F9_9SPHN</name>
<keyword evidence="1" id="KW-0805">Transcription regulation</keyword>
<keyword evidence="6" id="KW-1185">Reference proteome</keyword>